<keyword evidence="3" id="KW-1185">Reference proteome</keyword>
<evidence type="ECO:0000313" key="2">
    <source>
        <dbReference type="EMBL" id="KAF7384279.1"/>
    </source>
</evidence>
<sequence>MLYDDGSNIRPTFNGSSYRNTTCNPWDLWKHTGNGTETRSTPYSKEIRNFTISIAAYHISRTQTTGSRNTDYGTRNPVATEINLRQNPDVT</sequence>
<organism evidence="2 3">
    <name type="scientific">Vespula vulgaris</name>
    <name type="common">Yellow jacket</name>
    <name type="synonym">Wasp</name>
    <dbReference type="NCBI Taxonomy" id="7454"/>
    <lineage>
        <taxon>Eukaryota</taxon>
        <taxon>Metazoa</taxon>
        <taxon>Ecdysozoa</taxon>
        <taxon>Arthropoda</taxon>
        <taxon>Hexapoda</taxon>
        <taxon>Insecta</taxon>
        <taxon>Pterygota</taxon>
        <taxon>Neoptera</taxon>
        <taxon>Endopterygota</taxon>
        <taxon>Hymenoptera</taxon>
        <taxon>Apocrita</taxon>
        <taxon>Aculeata</taxon>
        <taxon>Vespoidea</taxon>
        <taxon>Vespidae</taxon>
        <taxon>Vespinae</taxon>
        <taxon>Vespula</taxon>
    </lineage>
</organism>
<feature type="compositionally biased region" description="Polar residues" evidence="1">
    <location>
        <begin position="64"/>
        <end position="73"/>
    </location>
</feature>
<reference evidence="2" key="1">
    <citation type="journal article" date="2020" name="G3 (Bethesda)">
        <title>High-Quality Assemblies for Three Invasive Social Wasps from the &lt;i&gt;Vespula&lt;/i&gt; Genus.</title>
        <authorList>
            <person name="Harrop T.W.R."/>
            <person name="Guhlin J."/>
            <person name="McLaughlin G.M."/>
            <person name="Permina E."/>
            <person name="Stockwell P."/>
            <person name="Gilligan J."/>
            <person name="Le Lec M.F."/>
            <person name="Gruber M.A.M."/>
            <person name="Quinn O."/>
            <person name="Lovegrove M."/>
            <person name="Duncan E.J."/>
            <person name="Remnant E.J."/>
            <person name="Van Eeckhoven J."/>
            <person name="Graham B."/>
            <person name="Knapp R.A."/>
            <person name="Langford K.W."/>
            <person name="Kronenberg Z."/>
            <person name="Press M.O."/>
            <person name="Eacker S.M."/>
            <person name="Wilson-Rankin E.E."/>
            <person name="Purcell J."/>
            <person name="Lester P.J."/>
            <person name="Dearden P.K."/>
        </authorList>
    </citation>
    <scope>NUCLEOTIDE SEQUENCE</scope>
    <source>
        <strain evidence="2">Marl-1</strain>
    </source>
</reference>
<protein>
    <submittedName>
        <fullName evidence="2">Uncharacterized protein</fullName>
    </submittedName>
</protein>
<dbReference type="Proteomes" id="UP000614350">
    <property type="component" value="Unassembled WGS sequence"/>
</dbReference>
<dbReference type="EMBL" id="JACSEA010000016">
    <property type="protein sequence ID" value="KAF7384279.1"/>
    <property type="molecule type" value="Genomic_DNA"/>
</dbReference>
<evidence type="ECO:0000313" key="3">
    <source>
        <dbReference type="Proteomes" id="UP000614350"/>
    </source>
</evidence>
<feature type="region of interest" description="Disordered" evidence="1">
    <location>
        <begin position="64"/>
        <end position="91"/>
    </location>
</feature>
<comment type="caution">
    <text evidence="2">The sequence shown here is derived from an EMBL/GenBank/DDBJ whole genome shotgun (WGS) entry which is preliminary data.</text>
</comment>
<name>A0A834J9F7_VESVU</name>
<accession>A0A834J9F7</accession>
<gene>
    <name evidence="2" type="ORF">HZH66_012529</name>
</gene>
<evidence type="ECO:0000256" key="1">
    <source>
        <dbReference type="SAM" id="MobiDB-lite"/>
    </source>
</evidence>
<dbReference type="AlphaFoldDB" id="A0A834J9F7"/>
<proteinExistence type="predicted"/>